<dbReference type="EMBL" id="JAMQYH010000003">
    <property type="protein sequence ID" value="KAJ1694099.1"/>
    <property type="molecule type" value="Genomic_DNA"/>
</dbReference>
<sequence length="134" mass="16043">MALESWIEEIAREELNKLENQYPNRFNHLKTELKLFISEPKLEPYLLFPEPISPCLNHYASTQESSNRKRNFDCGMVHNKEFKRKKARKEVRCMHDRMKDKVESAIERAEACLKRIREVKKSLMPPWLVNELRA</sequence>
<protein>
    <submittedName>
        <fullName evidence="1">Uncharacterized protein</fullName>
    </submittedName>
</protein>
<dbReference type="Proteomes" id="UP001151287">
    <property type="component" value="Unassembled WGS sequence"/>
</dbReference>
<organism evidence="1 2">
    <name type="scientific">Rhynchospora breviuscula</name>
    <dbReference type="NCBI Taxonomy" id="2022672"/>
    <lineage>
        <taxon>Eukaryota</taxon>
        <taxon>Viridiplantae</taxon>
        <taxon>Streptophyta</taxon>
        <taxon>Embryophyta</taxon>
        <taxon>Tracheophyta</taxon>
        <taxon>Spermatophyta</taxon>
        <taxon>Magnoliopsida</taxon>
        <taxon>Liliopsida</taxon>
        <taxon>Poales</taxon>
        <taxon>Cyperaceae</taxon>
        <taxon>Cyperoideae</taxon>
        <taxon>Rhynchosporeae</taxon>
        <taxon>Rhynchospora</taxon>
    </lineage>
</organism>
<keyword evidence="2" id="KW-1185">Reference proteome</keyword>
<evidence type="ECO:0000313" key="1">
    <source>
        <dbReference type="EMBL" id="KAJ1694099.1"/>
    </source>
</evidence>
<evidence type="ECO:0000313" key="2">
    <source>
        <dbReference type="Proteomes" id="UP001151287"/>
    </source>
</evidence>
<name>A0A9Q0CIJ3_9POAL</name>
<proteinExistence type="predicted"/>
<dbReference type="OrthoDB" id="1708398at2759"/>
<accession>A0A9Q0CIJ3</accession>
<comment type="caution">
    <text evidence="1">The sequence shown here is derived from an EMBL/GenBank/DDBJ whole genome shotgun (WGS) entry which is preliminary data.</text>
</comment>
<reference evidence="1" key="1">
    <citation type="journal article" date="2022" name="Cell">
        <title>Repeat-based holocentromeres influence genome architecture and karyotype evolution.</title>
        <authorList>
            <person name="Hofstatter P.G."/>
            <person name="Thangavel G."/>
            <person name="Lux T."/>
            <person name="Neumann P."/>
            <person name="Vondrak T."/>
            <person name="Novak P."/>
            <person name="Zhang M."/>
            <person name="Costa L."/>
            <person name="Castellani M."/>
            <person name="Scott A."/>
            <person name="Toegelov H."/>
            <person name="Fuchs J."/>
            <person name="Mata-Sucre Y."/>
            <person name="Dias Y."/>
            <person name="Vanzela A.L.L."/>
            <person name="Huettel B."/>
            <person name="Almeida C.C.S."/>
            <person name="Simkova H."/>
            <person name="Souza G."/>
            <person name="Pedrosa-Harand A."/>
            <person name="Macas J."/>
            <person name="Mayer K.F.X."/>
            <person name="Houben A."/>
            <person name="Marques A."/>
        </authorList>
    </citation>
    <scope>NUCLEOTIDE SEQUENCE</scope>
    <source>
        <strain evidence="1">RhyBre1mFocal</strain>
    </source>
</reference>
<gene>
    <name evidence="1" type="ORF">LUZ63_010797</name>
</gene>
<dbReference type="AlphaFoldDB" id="A0A9Q0CIJ3"/>